<dbReference type="EMBL" id="QEAP01000146">
    <property type="protein sequence ID" value="TPX74079.1"/>
    <property type="molecule type" value="Genomic_DNA"/>
</dbReference>
<dbReference type="PROSITE" id="PS51186">
    <property type="entry name" value="GNAT"/>
    <property type="match status" value="1"/>
</dbReference>
<dbReference type="Proteomes" id="UP000320333">
    <property type="component" value="Unassembled WGS sequence"/>
</dbReference>
<name>A0A507FCL1_9FUNG</name>
<dbReference type="OrthoDB" id="249099at2759"/>
<sequence length="168" mass="19137">MDLHTLSESLPRDGTASDIQIVPYSSEEQLKSIAHLIETDLSEPYTVYTYRYFLYAWPHLSFLAMVDGECIGAIVSKCERNKNGRNRGYLAMLAVKTRFRKRGIGSMLIQRTVEAMVADGADEIVLETEITNTGAQSLYENLGFIRDKRLARYYLNGNDAYRLKLLLK</sequence>
<dbReference type="InterPro" id="IPR044542">
    <property type="entry name" value="NAA30-like"/>
</dbReference>
<dbReference type="AlphaFoldDB" id="A0A507FCL1"/>
<dbReference type="Gene3D" id="3.40.630.30">
    <property type="match status" value="1"/>
</dbReference>
<dbReference type="GO" id="GO:0004596">
    <property type="term" value="F:protein-N-terminal amino-acid acetyltransferase activity"/>
    <property type="evidence" value="ECO:0007669"/>
    <property type="project" value="InterPro"/>
</dbReference>
<comment type="similarity">
    <text evidence="3">Belongs to the acetyltransferase family. MAK3 subfamily.</text>
</comment>
<dbReference type="Pfam" id="PF00583">
    <property type="entry name" value="Acetyltransf_1"/>
    <property type="match status" value="1"/>
</dbReference>
<dbReference type="PANTHER" id="PTHR45896:SF1">
    <property type="entry name" value="N-ALPHA-ACETYLTRANSFERASE 30"/>
    <property type="match status" value="1"/>
</dbReference>
<evidence type="ECO:0000256" key="1">
    <source>
        <dbReference type="ARBA" id="ARBA00022679"/>
    </source>
</evidence>
<organism evidence="5 6">
    <name type="scientific">Chytriomyces confervae</name>
    <dbReference type="NCBI Taxonomy" id="246404"/>
    <lineage>
        <taxon>Eukaryota</taxon>
        <taxon>Fungi</taxon>
        <taxon>Fungi incertae sedis</taxon>
        <taxon>Chytridiomycota</taxon>
        <taxon>Chytridiomycota incertae sedis</taxon>
        <taxon>Chytridiomycetes</taxon>
        <taxon>Chytridiales</taxon>
        <taxon>Chytriomycetaceae</taxon>
        <taxon>Chytriomyces</taxon>
    </lineage>
</organism>
<dbReference type="InterPro" id="IPR000182">
    <property type="entry name" value="GNAT_dom"/>
</dbReference>
<feature type="domain" description="N-acetyltransferase" evidence="4">
    <location>
        <begin position="19"/>
        <end position="168"/>
    </location>
</feature>
<keyword evidence="6" id="KW-1185">Reference proteome</keyword>
<accession>A0A507FCL1</accession>
<dbReference type="InterPro" id="IPR016181">
    <property type="entry name" value="Acyl_CoA_acyltransferase"/>
</dbReference>
<gene>
    <name evidence="5" type="ORF">CcCBS67573_g04662</name>
</gene>
<evidence type="ECO:0000256" key="2">
    <source>
        <dbReference type="ARBA" id="ARBA00023315"/>
    </source>
</evidence>
<evidence type="ECO:0000313" key="6">
    <source>
        <dbReference type="Proteomes" id="UP000320333"/>
    </source>
</evidence>
<dbReference type="STRING" id="246404.A0A507FCL1"/>
<dbReference type="GO" id="GO:0031417">
    <property type="term" value="C:NatC complex"/>
    <property type="evidence" value="ECO:0007669"/>
    <property type="project" value="TreeGrafter"/>
</dbReference>
<dbReference type="CDD" id="cd04301">
    <property type="entry name" value="NAT_SF"/>
    <property type="match status" value="1"/>
</dbReference>
<evidence type="ECO:0000259" key="4">
    <source>
        <dbReference type="PROSITE" id="PS51186"/>
    </source>
</evidence>
<protein>
    <recommendedName>
        <fullName evidence="4">N-acetyltransferase domain-containing protein</fullName>
    </recommendedName>
</protein>
<evidence type="ECO:0000313" key="5">
    <source>
        <dbReference type="EMBL" id="TPX74079.1"/>
    </source>
</evidence>
<reference evidence="5 6" key="1">
    <citation type="journal article" date="2019" name="Sci. Rep.">
        <title>Comparative genomics of chytrid fungi reveal insights into the obligate biotrophic and pathogenic lifestyle of Synchytrium endobioticum.</title>
        <authorList>
            <person name="van de Vossenberg B.T.L.H."/>
            <person name="Warris S."/>
            <person name="Nguyen H.D.T."/>
            <person name="van Gent-Pelzer M.P.E."/>
            <person name="Joly D.L."/>
            <person name="van de Geest H.C."/>
            <person name="Bonants P.J.M."/>
            <person name="Smith D.S."/>
            <person name="Levesque C.A."/>
            <person name="van der Lee T.A.J."/>
        </authorList>
    </citation>
    <scope>NUCLEOTIDE SEQUENCE [LARGE SCALE GENOMIC DNA]</scope>
    <source>
        <strain evidence="5 6">CBS 675.73</strain>
    </source>
</reference>
<keyword evidence="1" id="KW-0808">Transferase</keyword>
<dbReference type="SUPFAM" id="SSF55729">
    <property type="entry name" value="Acyl-CoA N-acyltransferases (Nat)"/>
    <property type="match status" value="1"/>
</dbReference>
<evidence type="ECO:0000256" key="3">
    <source>
        <dbReference type="ARBA" id="ARBA00024025"/>
    </source>
</evidence>
<proteinExistence type="inferred from homology"/>
<keyword evidence="2" id="KW-0012">Acyltransferase</keyword>
<dbReference type="PANTHER" id="PTHR45896">
    <property type="entry name" value="N-ALPHA-ACETYLTRANSFERASE 30"/>
    <property type="match status" value="1"/>
</dbReference>
<comment type="caution">
    <text evidence="5">The sequence shown here is derived from an EMBL/GenBank/DDBJ whole genome shotgun (WGS) entry which is preliminary data.</text>
</comment>